<feature type="domain" description="Solute-binding protein family 5" evidence="1">
    <location>
        <begin position="65"/>
        <end position="430"/>
    </location>
</feature>
<sequence>MVLALTWLVAASGAVAHATQAEADRELVFVNFRDIRNLNPHLYSGELFAQNLIFESLVRNVEGGVEPWLAESWDVSADGRVYTFSLRRDVTFSDGEPFNAHAAKMNFDAIIENTERHTWLEMIRLMDSVTAVDDYTLRIALKEPYFPMLTELAVTRPFRFISPKSMINGGTRDGVSSYAGTGPYVLADNKVDEVATFVRNERYWGDKPAIKTIRARVIPDNQARAMALKKGEIDVIYGTNLIDAETLAHFSQTPGFDVQLSKPLSTRNLVVNTTRPGVDEKNVRKALQHLTNREAISVGLFNGYESAADFLFAPNVPYCDVPLKPYDLDVEKAKALLDEAGWKLAAGKGVREKDGRQLILKIYYNSDSVTEKNISEFMQAEFRKAGVGLELFGEEEQAYRDRMKAGDFDIVHNISWGTPYDPQSFIGSMVRTVYGDYAAQLGLPQKKQIDQTVHDILVSVDEEKRREMFSWLLTTLHDEAVYIPLTYQRNRAVFTKDLKGVTFNPSQFEVPLEKMSF</sequence>
<evidence type="ECO:0000313" key="2">
    <source>
        <dbReference type="EMBL" id="GFM36007.1"/>
    </source>
</evidence>
<gene>
    <name evidence="2" type="primary">nikA</name>
    <name evidence="2" type="ORF">DSM19430T_06910</name>
</gene>
<evidence type="ECO:0000313" key="3">
    <source>
        <dbReference type="Proteomes" id="UP000503820"/>
    </source>
</evidence>
<dbReference type="InterPro" id="IPR030678">
    <property type="entry name" value="Peptide/Ni-bd"/>
</dbReference>
<dbReference type="Gene3D" id="3.10.105.10">
    <property type="entry name" value="Dipeptide-binding Protein, Domain 3"/>
    <property type="match status" value="1"/>
</dbReference>
<dbReference type="Pfam" id="PF00496">
    <property type="entry name" value="SBP_bac_5"/>
    <property type="match status" value="1"/>
</dbReference>
<dbReference type="GO" id="GO:0043190">
    <property type="term" value="C:ATP-binding cassette (ABC) transporter complex"/>
    <property type="evidence" value="ECO:0007669"/>
    <property type="project" value="InterPro"/>
</dbReference>
<dbReference type="GO" id="GO:0020037">
    <property type="term" value="F:heme binding"/>
    <property type="evidence" value="ECO:0007669"/>
    <property type="project" value="InterPro"/>
</dbReference>
<dbReference type="GO" id="GO:0015675">
    <property type="term" value="P:nickel cation transport"/>
    <property type="evidence" value="ECO:0007669"/>
    <property type="project" value="InterPro"/>
</dbReference>
<dbReference type="CDD" id="cd08489">
    <property type="entry name" value="PBP2_NikA"/>
    <property type="match status" value="1"/>
</dbReference>
<dbReference type="InterPro" id="IPR039424">
    <property type="entry name" value="SBP_5"/>
</dbReference>
<keyword evidence="3" id="KW-1185">Reference proteome</keyword>
<organism evidence="2 3">
    <name type="scientific">Desulfovibrio psychrotolerans</name>
    <dbReference type="NCBI Taxonomy" id="415242"/>
    <lineage>
        <taxon>Bacteria</taxon>
        <taxon>Pseudomonadati</taxon>
        <taxon>Thermodesulfobacteriota</taxon>
        <taxon>Desulfovibrionia</taxon>
        <taxon>Desulfovibrionales</taxon>
        <taxon>Desulfovibrionaceae</taxon>
        <taxon>Desulfovibrio</taxon>
    </lineage>
</organism>
<proteinExistence type="predicted"/>
<dbReference type="PANTHER" id="PTHR30290">
    <property type="entry name" value="PERIPLASMIC BINDING COMPONENT OF ABC TRANSPORTER"/>
    <property type="match status" value="1"/>
</dbReference>
<dbReference type="PANTHER" id="PTHR30290:SF37">
    <property type="entry name" value="NICKEL-BINDING PERIPLASMIC PROTEIN"/>
    <property type="match status" value="1"/>
</dbReference>
<dbReference type="GO" id="GO:1904680">
    <property type="term" value="F:peptide transmembrane transporter activity"/>
    <property type="evidence" value="ECO:0007669"/>
    <property type="project" value="TreeGrafter"/>
</dbReference>
<dbReference type="GO" id="GO:0016151">
    <property type="term" value="F:nickel cation binding"/>
    <property type="evidence" value="ECO:0007669"/>
    <property type="project" value="InterPro"/>
</dbReference>
<dbReference type="EMBL" id="BLVP01000002">
    <property type="protein sequence ID" value="GFM36007.1"/>
    <property type="molecule type" value="Genomic_DNA"/>
</dbReference>
<comment type="caution">
    <text evidence="2">The sequence shown here is derived from an EMBL/GenBank/DDBJ whole genome shotgun (WGS) entry which is preliminary data.</text>
</comment>
<dbReference type="AlphaFoldDB" id="A0A7J0BQL4"/>
<dbReference type="NCBIfam" id="TIGR02294">
    <property type="entry name" value="nickel_nikA"/>
    <property type="match status" value="1"/>
</dbReference>
<evidence type="ECO:0000259" key="1">
    <source>
        <dbReference type="Pfam" id="PF00496"/>
    </source>
</evidence>
<dbReference type="SUPFAM" id="SSF53850">
    <property type="entry name" value="Periplasmic binding protein-like II"/>
    <property type="match status" value="1"/>
</dbReference>
<protein>
    <submittedName>
        <fullName evidence="2">Nickel ABC transporter, nickel/metallophore periplasmic binding protein</fullName>
    </submittedName>
</protein>
<reference evidence="2 3" key="1">
    <citation type="submission" date="2020-05" db="EMBL/GenBank/DDBJ databases">
        <title>Draft genome sequence of Desulfovibrio psychrotolerans JS1T.</title>
        <authorList>
            <person name="Ueno A."/>
            <person name="Tamazawa S."/>
            <person name="Tamamura S."/>
            <person name="Murakami T."/>
            <person name="Kiyama T."/>
            <person name="Inomata H."/>
            <person name="Amano Y."/>
            <person name="Miyakawa K."/>
            <person name="Tamaki H."/>
            <person name="Naganuma T."/>
            <person name="Kaneko K."/>
        </authorList>
    </citation>
    <scope>NUCLEOTIDE SEQUENCE [LARGE SCALE GENOMIC DNA]</scope>
    <source>
        <strain evidence="2 3">JS1</strain>
    </source>
</reference>
<dbReference type="Proteomes" id="UP000503820">
    <property type="component" value="Unassembled WGS sequence"/>
</dbReference>
<dbReference type="GO" id="GO:0015833">
    <property type="term" value="P:peptide transport"/>
    <property type="evidence" value="ECO:0007669"/>
    <property type="project" value="TreeGrafter"/>
</dbReference>
<dbReference type="InterPro" id="IPR000914">
    <property type="entry name" value="SBP_5_dom"/>
</dbReference>
<name>A0A7J0BQL4_9BACT</name>
<dbReference type="PIRSF" id="PIRSF002741">
    <property type="entry name" value="MppA"/>
    <property type="match status" value="1"/>
</dbReference>
<dbReference type="InterPro" id="IPR011980">
    <property type="entry name" value="CntA-like"/>
</dbReference>
<dbReference type="Gene3D" id="3.40.190.10">
    <property type="entry name" value="Periplasmic binding protein-like II"/>
    <property type="match status" value="1"/>
</dbReference>
<dbReference type="GO" id="GO:0030288">
    <property type="term" value="C:outer membrane-bounded periplasmic space"/>
    <property type="evidence" value="ECO:0007669"/>
    <property type="project" value="TreeGrafter"/>
</dbReference>
<accession>A0A7J0BQL4</accession>